<dbReference type="Proteomes" id="UP000031338">
    <property type="component" value="Unassembled WGS sequence"/>
</dbReference>
<organism evidence="2 3">
    <name type="scientific">Novosphingobium subterraneum</name>
    <dbReference type="NCBI Taxonomy" id="48936"/>
    <lineage>
        <taxon>Bacteria</taxon>
        <taxon>Pseudomonadati</taxon>
        <taxon>Pseudomonadota</taxon>
        <taxon>Alphaproteobacteria</taxon>
        <taxon>Sphingomonadales</taxon>
        <taxon>Sphingomonadaceae</taxon>
        <taxon>Novosphingobium</taxon>
    </lineage>
</organism>
<dbReference type="Gene3D" id="1.25.40.10">
    <property type="entry name" value="Tetratricopeptide repeat domain"/>
    <property type="match status" value="1"/>
</dbReference>
<dbReference type="RefSeq" id="WP_039333116.1">
    <property type="nucleotide sequence ID" value="NZ_JRVC01000006.1"/>
</dbReference>
<keyword evidence="3" id="KW-1185">Reference proteome</keyword>
<dbReference type="GO" id="GO:0008476">
    <property type="term" value="F:protein-tyrosine sulfotransferase activity"/>
    <property type="evidence" value="ECO:0007669"/>
    <property type="project" value="InterPro"/>
</dbReference>
<dbReference type="SUPFAM" id="SSF52540">
    <property type="entry name" value="P-loop containing nucleoside triphosphate hydrolases"/>
    <property type="match status" value="1"/>
</dbReference>
<name>A0A0B9AAU5_9SPHN</name>
<reference evidence="2 3" key="1">
    <citation type="submission" date="2014-10" db="EMBL/GenBank/DDBJ databases">
        <title>Draft genome sequence of Novosphingobium subterraneum DSM 12447.</title>
        <authorList>
            <person name="Gan H.M."/>
            <person name="Gan H.Y."/>
            <person name="Savka M.A."/>
        </authorList>
    </citation>
    <scope>NUCLEOTIDE SEQUENCE [LARGE SCALE GENOMIC DNA]</scope>
    <source>
        <strain evidence="2 3">DSM 12447</strain>
    </source>
</reference>
<sequence length="498" mass="54367">MSMKPMTEAEAVAQLRRFVAALEAGDRRTANTAAFALIAARPPLGDRWQLIARVMQTNGEISAASAAMQSFVDHHRGHPQVAYLQAAMLAQCGRLEQAWSVIRNVPPSVPDPSQNGFLRGTIALNLGLTDLAESILQTTLDANPALGQAMLALVSARKRNSGDPVGERILQSAPLMRSAPAIERSHFHFAAGRVHFDRNETDAAFDHFAQGAAIASTERPYEAKADAREAEACRDGFDRAFVADINAGITIDTSQPIFVTGLPRSGTTLVEQILVSHSAVSGGEELGRMAILQRDLGSLGAAGLNAYLARSGKADDLAALYLHLGQERFGQQGRFVDKALNTSRFMGLIAALLPQAPVIWLRRDPVDCAWSAFRTYFIHGLDWSWKLEDIASHFALEDQLFQHWSEMFPERILVVDYQTLVRSPKTEIPRILQHCRLAAEPQVFRPHETKRVVSTASAMQVREPINTGAIGAADPYRAHLAPFIKRYSAITAAAPATP</sequence>
<comment type="caution">
    <text evidence="2">The sequence shown here is derived from an EMBL/GenBank/DDBJ whole genome shotgun (WGS) entry which is preliminary data.</text>
</comment>
<dbReference type="PANTHER" id="PTHR12788:SF10">
    <property type="entry name" value="PROTEIN-TYROSINE SULFOTRANSFERASE"/>
    <property type="match status" value="1"/>
</dbReference>
<dbReference type="InterPro" id="IPR011990">
    <property type="entry name" value="TPR-like_helical_dom_sf"/>
</dbReference>
<evidence type="ECO:0000313" key="3">
    <source>
        <dbReference type="Proteomes" id="UP000031338"/>
    </source>
</evidence>
<evidence type="ECO:0000256" key="1">
    <source>
        <dbReference type="ARBA" id="ARBA00022679"/>
    </source>
</evidence>
<dbReference type="InterPro" id="IPR026634">
    <property type="entry name" value="TPST-like"/>
</dbReference>
<dbReference type="EMBL" id="JRVC01000006">
    <property type="protein sequence ID" value="KHS47766.1"/>
    <property type="molecule type" value="Genomic_DNA"/>
</dbReference>
<accession>A0A0B9AAU5</accession>
<dbReference type="PANTHER" id="PTHR12788">
    <property type="entry name" value="PROTEIN-TYROSINE SULFOTRANSFERASE 2"/>
    <property type="match status" value="1"/>
</dbReference>
<dbReference type="SUPFAM" id="SSF48452">
    <property type="entry name" value="TPR-like"/>
    <property type="match status" value="1"/>
</dbReference>
<dbReference type="Pfam" id="PF13469">
    <property type="entry name" value="Sulfotransfer_3"/>
    <property type="match status" value="1"/>
</dbReference>
<dbReference type="InterPro" id="IPR027417">
    <property type="entry name" value="P-loop_NTPase"/>
</dbReference>
<keyword evidence="1 2" id="KW-0808">Transferase</keyword>
<dbReference type="Gene3D" id="3.40.50.300">
    <property type="entry name" value="P-loop containing nucleotide triphosphate hydrolases"/>
    <property type="match status" value="1"/>
</dbReference>
<dbReference type="AlphaFoldDB" id="A0A0B9AAU5"/>
<dbReference type="PATRIC" id="fig|48936.3.peg.1567"/>
<proteinExistence type="predicted"/>
<gene>
    <name evidence="2" type="ORF">NJ75_01562</name>
</gene>
<protein>
    <submittedName>
        <fullName evidence="2">Sulfotransferase</fullName>
    </submittedName>
</protein>
<evidence type="ECO:0000313" key="2">
    <source>
        <dbReference type="EMBL" id="KHS47766.1"/>
    </source>
</evidence>
<dbReference type="STRING" id="48936.NJ75_01562"/>